<evidence type="ECO:0000313" key="2">
    <source>
        <dbReference type="EMBL" id="TVY52597.1"/>
    </source>
</evidence>
<gene>
    <name evidence="2" type="ORF">LSUE1_G010162</name>
</gene>
<organism evidence="2 3">
    <name type="scientific">Lachnellula suecica</name>
    <dbReference type="NCBI Taxonomy" id="602035"/>
    <lineage>
        <taxon>Eukaryota</taxon>
        <taxon>Fungi</taxon>
        <taxon>Dikarya</taxon>
        <taxon>Ascomycota</taxon>
        <taxon>Pezizomycotina</taxon>
        <taxon>Leotiomycetes</taxon>
        <taxon>Helotiales</taxon>
        <taxon>Lachnaceae</taxon>
        <taxon>Lachnellula</taxon>
    </lineage>
</organism>
<keyword evidence="1" id="KW-0812">Transmembrane</keyword>
<name>A0A8T9BQA4_9HELO</name>
<keyword evidence="3" id="KW-1185">Reference proteome</keyword>
<dbReference type="OrthoDB" id="4148767at2759"/>
<dbReference type="Proteomes" id="UP000469558">
    <property type="component" value="Unassembled WGS sequence"/>
</dbReference>
<dbReference type="EMBL" id="QGMK01003481">
    <property type="protein sequence ID" value="TVY52597.1"/>
    <property type="molecule type" value="Genomic_DNA"/>
</dbReference>
<protein>
    <submittedName>
        <fullName evidence="2">Uncharacterized protein</fullName>
    </submittedName>
</protein>
<comment type="caution">
    <text evidence="2">The sequence shown here is derived from an EMBL/GenBank/DDBJ whole genome shotgun (WGS) entry which is preliminary data.</text>
</comment>
<dbReference type="AlphaFoldDB" id="A0A8T9BQA4"/>
<feature type="transmembrane region" description="Helical" evidence="1">
    <location>
        <begin position="39"/>
        <end position="59"/>
    </location>
</feature>
<proteinExistence type="predicted"/>
<keyword evidence="1" id="KW-0472">Membrane</keyword>
<evidence type="ECO:0000313" key="3">
    <source>
        <dbReference type="Proteomes" id="UP000469558"/>
    </source>
</evidence>
<reference evidence="2 3" key="1">
    <citation type="submission" date="2018-05" db="EMBL/GenBank/DDBJ databases">
        <title>Genome sequencing and assembly of the regulated plant pathogen Lachnellula willkommii and related sister species for the development of diagnostic species identification markers.</title>
        <authorList>
            <person name="Giroux E."/>
            <person name="Bilodeau G."/>
        </authorList>
    </citation>
    <scope>NUCLEOTIDE SEQUENCE [LARGE SCALE GENOMIC DNA]</scope>
    <source>
        <strain evidence="2 3">CBS 268.59</strain>
    </source>
</reference>
<feature type="non-terminal residue" evidence="2">
    <location>
        <position position="1"/>
    </location>
</feature>
<keyword evidence="1" id="KW-1133">Transmembrane helix</keyword>
<accession>A0A8T9BQA4</accession>
<evidence type="ECO:0000256" key="1">
    <source>
        <dbReference type="SAM" id="Phobius"/>
    </source>
</evidence>
<sequence>MRITTSLYPTIQEISPHLHLYVSQGQESLKVMSTQLAPISYASSVVGFVSFSLTVLIWLHAFWDGFLTLLSAPHEIPDAFSTLRQGLYEEREYLKRIRRRREGPTHTPSHKSLYYEGGPTKVMSNALKDLIGDFKQYEAPFLVTPHNGREKELEWSFDATQQAYRCDLFHRVRWLRSKGGVQSIAEKLQRMQTRRIAVEVTEARWMIG</sequence>